<evidence type="ECO:0000256" key="3">
    <source>
        <dbReference type="ARBA" id="ARBA00022801"/>
    </source>
</evidence>
<name>A0A7V2T5A8_LEUMU</name>
<evidence type="ECO:0000256" key="1">
    <source>
        <dbReference type="ARBA" id="ARBA00007074"/>
    </source>
</evidence>
<dbReference type="SUPFAM" id="SSF54001">
    <property type="entry name" value="Cysteine proteinases"/>
    <property type="match status" value="1"/>
</dbReference>
<evidence type="ECO:0000256" key="5">
    <source>
        <dbReference type="SAM" id="MobiDB-lite"/>
    </source>
</evidence>
<comment type="similarity">
    <text evidence="1">Belongs to the peptidase C40 family.</text>
</comment>
<dbReference type="PANTHER" id="PTHR47053:SF1">
    <property type="entry name" value="MUREIN DD-ENDOPEPTIDASE MEPH-RELATED"/>
    <property type="match status" value="1"/>
</dbReference>
<dbReference type="InterPro" id="IPR051202">
    <property type="entry name" value="Peptidase_C40"/>
</dbReference>
<evidence type="ECO:0000313" key="8">
    <source>
        <dbReference type="EMBL" id="HFC93611.1"/>
    </source>
</evidence>
<feature type="chain" id="PRO_5031428671" evidence="6">
    <location>
        <begin position="28"/>
        <end position="200"/>
    </location>
</feature>
<reference evidence="8" key="1">
    <citation type="journal article" date="2020" name="mSystems">
        <title>Genome- and Community-Level Interaction Insights into Carbon Utilization and Element Cycling Functions of Hydrothermarchaeota in Hydrothermal Sediment.</title>
        <authorList>
            <person name="Zhou Z."/>
            <person name="Liu Y."/>
            <person name="Xu W."/>
            <person name="Pan J."/>
            <person name="Luo Z.H."/>
            <person name="Li M."/>
        </authorList>
    </citation>
    <scope>NUCLEOTIDE SEQUENCE [LARGE SCALE GENOMIC DNA]</scope>
    <source>
        <strain evidence="8">HyVt-493</strain>
    </source>
</reference>
<protein>
    <submittedName>
        <fullName evidence="8">NlpC/P60 family protein</fullName>
    </submittedName>
</protein>
<evidence type="ECO:0000256" key="4">
    <source>
        <dbReference type="ARBA" id="ARBA00022807"/>
    </source>
</evidence>
<evidence type="ECO:0000256" key="2">
    <source>
        <dbReference type="ARBA" id="ARBA00022670"/>
    </source>
</evidence>
<dbReference type="PROSITE" id="PS51935">
    <property type="entry name" value="NLPC_P60"/>
    <property type="match status" value="1"/>
</dbReference>
<evidence type="ECO:0000259" key="7">
    <source>
        <dbReference type="PROSITE" id="PS51935"/>
    </source>
</evidence>
<feature type="domain" description="NlpC/P60" evidence="7">
    <location>
        <begin position="75"/>
        <end position="198"/>
    </location>
</feature>
<feature type="compositionally biased region" description="Pro residues" evidence="5">
    <location>
        <begin position="33"/>
        <end position="50"/>
    </location>
</feature>
<keyword evidence="6" id="KW-0732">Signal</keyword>
<evidence type="ECO:0000256" key="6">
    <source>
        <dbReference type="SAM" id="SignalP"/>
    </source>
</evidence>
<keyword evidence="4" id="KW-0788">Thiol protease</keyword>
<feature type="signal peptide" evidence="6">
    <location>
        <begin position="1"/>
        <end position="27"/>
    </location>
</feature>
<organism evidence="8">
    <name type="scientific">Leucothrix mucor</name>
    <dbReference type="NCBI Taxonomy" id="45248"/>
    <lineage>
        <taxon>Bacteria</taxon>
        <taxon>Pseudomonadati</taxon>
        <taxon>Pseudomonadota</taxon>
        <taxon>Gammaproteobacteria</taxon>
        <taxon>Thiotrichales</taxon>
        <taxon>Thiotrichaceae</taxon>
        <taxon>Leucothrix</taxon>
    </lineage>
</organism>
<proteinExistence type="inferred from homology"/>
<dbReference type="PROSITE" id="PS51257">
    <property type="entry name" value="PROKAR_LIPOPROTEIN"/>
    <property type="match status" value="1"/>
</dbReference>
<dbReference type="PANTHER" id="PTHR47053">
    <property type="entry name" value="MUREIN DD-ENDOPEPTIDASE MEPH-RELATED"/>
    <property type="match status" value="1"/>
</dbReference>
<dbReference type="InterPro" id="IPR038765">
    <property type="entry name" value="Papain-like_cys_pep_sf"/>
</dbReference>
<dbReference type="Pfam" id="PF00877">
    <property type="entry name" value="NLPC_P60"/>
    <property type="match status" value="1"/>
</dbReference>
<dbReference type="EMBL" id="DRMS01000471">
    <property type="protein sequence ID" value="HFC93611.1"/>
    <property type="molecule type" value="Genomic_DNA"/>
</dbReference>
<comment type="caution">
    <text evidence="8">The sequence shown here is derived from an EMBL/GenBank/DDBJ whole genome shotgun (WGS) entry which is preliminary data.</text>
</comment>
<dbReference type="InterPro" id="IPR000064">
    <property type="entry name" value="NLP_P60_dom"/>
</dbReference>
<sequence length="200" mass="22537">MKNKSPILGLIALALFTTACTPPQRYAQRPHPRYTPAPPVQRQYSPPPVMPRAQQYTPPPPQQHYSQTPNDSPTLQARQSTIKLAYQALGTRYKYGGSSPREGFDCSGLMTYIYKNGAGINIPRTAAAQRNRSRTVNYAKLQPGDMLFFKTSAKSNHVGIYIGNRQFIHAPNRRSKVKITTMDNSYWHSKFVKFGTFLEG</sequence>
<keyword evidence="2" id="KW-0645">Protease</keyword>
<feature type="region of interest" description="Disordered" evidence="5">
    <location>
        <begin position="23"/>
        <end position="76"/>
    </location>
</feature>
<keyword evidence="3" id="KW-0378">Hydrolase</keyword>
<gene>
    <name evidence="8" type="ORF">ENJ51_12450</name>
</gene>
<dbReference type="Gene3D" id="3.90.1720.10">
    <property type="entry name" value="endopeptidase domain like (from Nostoc punctiforme)"/>
    <property type="match status" value="1"/>
</dbReference>
<dbReference type="AlphaFoldDB" id="A0A7V2T5A8"/>
<dbReference type="GO" id="GO:0006508">
    <property type="term" value="P:proteolysis"/>
    <property type="evidence" value="ECO:0007669"/>
    <property type="project" value="UniProtKB-KW"/>
</dbReference>
<accession>A0A7V2T5A8</accession>
<dbReference type="GO" id="GO:0008234">
    <property type="term" value="F:cysteine-type peptidase activity"/>
    <property type="evidence" value="ECO:0007669"/>
    <property type="project" value="UniProtKB-KW"/>
</dbReference>
<dbReference type="Proteomes" id="UP000885750">
    <property type="component" value="Unassembled WGS sequence"/>
</dbReference>